<evidence type="ECO:0000256" key="1">
    <source>
        <dbReference type="SAM" id="MobiDB-lite"/>
    </source>
</evidence>
<feature type="transmembrane region" description="Helical" evidence="2">
    <location>
        <begin position="407"/>
        <end position="427"/>
    </location>
</feature>
<accession>A0A401L1P2</accession>
<feature type="region of interest" description="Disordered" evidence="1">
    <location>
        <begin position="516"/>
        <end position="611"/>
    </location>
</feature>
<evidence type="ECO:0000256" key="2">
    <source>
        <dbReference type="SAM" id="Phobius"/>
    </source>
</evidence>
<keyword evidence="2" id="KW-0472">Membrane</keyword>
<protein>
    <submittedName>
        <fullName evidence="3">Uncharacterized protein</fullName>
    </submittedName>
</protein>
<reference evidence="3 4" key="1">
    <citation type="submission" date="2016-09" db="EMBL/GenBank/DDBJ databases">
        <title>Aspergillus awamori IFM 58123T.</title>
        <authorList>
            <person name="Kusuya Y."/>
            <person name="Shimizu M."/>
            <person name="Takahashi H."/>
            <person name="Yaguchi T."/>
        </authorList>
    </citation>
    <scope>NUCLEOTIDE SEQUENCE [LARGE SCALE GENOMIC DNA]</scope>
    <source>
        <strain evidence="3 4">IFM 58123</strain>
    </source>
</reference>
<organism evidence="3 4">
    <name type="scientific">Aspergillus awamori</name>
    <name type="common">Black koji mold</name>
    <dbReference type="NCBI Taxonomy" id="105351"/>
    <lineage>
        <taxon>Eukaryota</taxon>
        <taxon>Fungi</taxon>
        <taxon>Dikarya</taxon>
        <taxon>Ascomycota</taxon>
        <taxon>Pezizomycotina</taxon>
        <taxon>Eurotiomycetes</taxon>
        <taxon>Eurotiomycetidae</taxon>
        <taxon>Eurotiales</taxon>
        <taxon>Aspergillaceae</taxon>
        <taxon>Aspergillus</taxon>
    </lineage>
</organism>
<proteinExistence type="predicted"/>
<keyword evidence="2" id="KW-1133">Transmembrane helix</keyword>
<feature type="compositionally biased region" description="Low complexity" evidence="1">
    <location>
        <begin position="547"/>
        <end position="567"/>
    </location>
</feature>
<feature type="compositionally biased region" description="Basic and acidic residues" evidence="1">
    <location>
        <begin position="599"/>
        <end position="611"/>
    </location>
</feature>
<dbReference type="AlphaFoldDB" id="A0A401L1P2"/>
<keyword evidence="2" id="KW-0812">Transmembrane</keyword>
<feature type="compositionally biased region" description="Polar residues" evidence="1">
    <location>
        <begin position="537"/>
        <end position="546"/>
    </location>
</feature>
<keyword evidence="4" id="KW-1185">Reference proteome</keyword>
<dbReference type="Proteomes" id="UP000286921">
    <property type="component" value="Unassembled WGS sequence"/>
</dbReference>
<sequence>MLSISPALTFRVGVAFTTTGEANVTADVSSQISDNEVYLDLDSSGMTTCRWSPTYNTSASLPFKMCTELNHFANVKLSIGIDVLDQQLDVSAGIEAMVDIVQGFAVTGSVVVIIDKHSWPPRSLDCSRPNSPSLPPFTIILLGCPSEMATSRSFSGVLSLLLLFQLSSFVSAAPWIVTADYQEVVTTERHYYATYTTTLVEQITPTVTSMPEAVSTATSLGSSDYYYYYNDDEDAEKDVTIIQQLYPTGVGSVVDDYDYGYGYGYDDDDIYHSTKFVVNMTYSAPTGCSSRWTQTTAVEVVPPTEVQDLLPRTAVATSISVDSSRPFQPTTYTIDIVYVDPTQIPTSSLESMSLYNRPTSLYTASSCAYTGSNGNGYYGGSSYYGDYGYDDDYNWFTDDYYMGISPLALTLILTLGWIGLWLILGFLEAWIRFRRLMMGWQTRRGLPVCWSLTILPFTLLLLCFFRKGYRARTDADGEVLRKRWKAMGFWTKLRLFFVWGFRYKYPPVLGPAPARIKTSKQPAKNPGPRLLEPSPSPSVAPQSRPGSASAPTAAAAAAAAAPASTSADPEMAIVSSTPVTHPQEATVPPPTTTTAPEAPSHHQDDEIGRAN</sequence>
<evidence type="ECO:0000313" key="3">
    <source>
        <dbReference type="EMBL" id="GCB25442.1"/>
    </source>
</evidence>
<comment type="caution">
    <text evidence="3">The sequence shown here is derived from an EMBL/GenBank/DDBJ whole genome shotgun (WGS) entry which is preliminary data.</text>
</comment>
<dbReference type="EMBL" id="BDHI01000021">
    <property type="protein sequence ID" value="GCB25442.1"/>
    <property type="molecule type" value="Genomic_DNA"/>
</dbReference>
<feature type="transmembrane region" description="Helical" evidence="2">
    <location>
        <begin position="448"/>
        <end position="469"/>
    </location>
</feature>
<evidence type="ECO:0000313" key="4">
    <source>
        <dbReference type="Proteomes" id="UP000286921"/>
    </source>
</evidence>
<gene>
    <name evidence="3" type="ORF">AAWM_08327</name>
</gene>
<name>A0A401L1P2_ASPAW</name>